<evidence type="ECO:0000313" key="2">
    <source>
        <dbReference type="Proteomes" id="UP001055811"/>
    </source>
</evidence>
<name>A0ACB8ZN04_CICIN</name>
<gene>
    <name evidence="1" type="ORF">L2E82_42927</name>
</gene>
<dbReference type="Proteomes" id="UP001055811">
    <property type="component" value="Linkage Group LG08"/>
</dbReference>
<sequence length="175" mass="19515">MELGLAVFILSLPFLSITAQSIRFEIESGQAKCLSEEIRINSMTVGEYSVVNPNEGHPLPEHHKIIVALFSGSEKRYHHAELVESGHFALQVEEEGKHMLCFKANTHEPAVNTTVEFNWRSGVTAKGWSNVATKDSVDRTKDARANQVYELHYGVYEFVFIVYLLVCGGIATMAS</sequence>
<comment type="caution">
    <text evidence="1">The sequence shown here is derived from an EMBL/GenBank/DDBJ whole genome shotgun (WGS) entry which is preliminary data.</text>
</comment>
<accession>A0ACB8ZN04</accession>
<evidence type="ECO:0000313" key="1">
    <source>
        <dbReference type="EMBL" id="KAI3698978.1"/>
    </source>
</evidence>
<organism evidence="1 2">
    <name type="scientific">Cichorium intybus</name>
    <name type="common">Chicory</name>
    <dbReference type="NCBI Taxonomy" id="13427"/>
    <lineage>
        <taxon>Eukaryota</taxon>
        <taxon>Viridiplantae</taxon>
        <taxon>Streptophyta</taxon>
        <taxon>Embryophyta</taxon>
        <taxon>Tracheophyta</taxon>
        <taxon>Spermatophyta</taxon>
        <taxon>Magnoliopsida</taxon>
        <taxon>eudicotyledons</taxon>
        <taxon>Gunneridae</taxon>
        <taxon>Pentapetalae</taxon>
        <taxon>asterids</taxon>
        <taxon>campanulids</taxon>
        <taxon>Asterales</taxon>
        <taxon>Asteraceae</taxon>
        <taxon>Cichorioideae</taxon>
        <taxon>Cichorieae</taxon>
        <taxon>Cichoriinae</taxon>
        <taxon>Cichorium</taxon>
    </lineage>
</organism>
<dbReference type="EMBL" id="CM042016">
    <property type="protein sequence ID" value="KAI3698978.1"/>
    <property type="molecule type" value="Genomic_DNA"/>
</dbReference>
<reference evidence="1 2" key="2">
    <citation type="journal article" date="2022" name="Mol. Ecol. Resour.">
        <title>The genomes of chicory, endive, great burdock and yacon provide insights into Asteraceae paleo-polyploidization history and plant inulin production.</title>
        <authorList>
            <person name="Fan W."/>
            <person name="Wang S."/>
            <person name="Wang H."/>
            <person name="Wang A."/>
            <person name="Jiang F."/>
            <person name="Liu H."/>
            <person name="Zhao H."/>
            <person name="Xu D."/>
            <person name="Zhang Y."/>
        </authorList>
    </citation>
    <scope>NUCLEOTIDE SEQUENCE [LARGE SCALE GENOMIC DNA]</scope>
    <source>
        <strain evidence="2">cv. Punajuju</strain>
        <tissue evidence="1">Leaves</tissue>
    </source>
</reference>
<proteinExistence type="predicted"/>
<protein>
    <submittedName>
        <fullName evidence="1">Uncharacterized protein</fullName>
    </submittedName>
</protein>
<keyword evidence="2" id="KW-1185">Reference proteome</keyword>
<reference evidence="2" key="1">
    <citation type="journal article" date="2022" name="Mol. Ecol. Resour.">
        <title>The genomes of chicory, endive, great burdock and yacon provide insights into Asteraceae palaeo-polyploidization history and plant inulin production.</title>
        <authorList>
            <person name="Fan W."/>
            <person name="Wang S."/>
            <person name="Wang H."/>
            <person name="Wang A."/>
            <person name="Jiang F."/>
            <person name="Liu H."/>
            <person name="Zhao H."/>
            <person name="Xu D."/>
            <person name="Zhang Y."/>
        </authorList>
    </citation>
    <scope>NUCLEOTIDE SEQUENCE [LARGE SCALE GENOMIC DNA]</scope>
    <source>
        <strain evidence="2">cv. Punajuju</strain>
    </source>
</reference>